<dbReference type="PANTHER" id="PTHR19959:SF119">
    <property type="entry name" value="FUNGAL LIPASE-LIKE DOMAIN-CONTAINING PROTEIN"/>
    <property type="match status" value="1"/>
</dbReference>
<dbReference type="Pfam" id="PF24883">
    <property type="entry name" value="NPHP3_N"/>
    <property type="match status" value="1"/>
</dbReference>
<dbReference type="Pfam" id="PF13374">
    <property type="entry name" value="TPR_10"/>
    <property type="match status" value="4"/>
</dbReference>
<accession>A0A166IY87</accession>
<dbReference type="InterPro" id="IPR007111">
    <property type="entry name" value="NACHT_NTPase"/>
</dbReference>
<dbReference type="SUPFAM" id="SSF52540">
    <property type="entry name" value="P-loop containing nucleoside triphosphate hydrolases"/>
    <property type="match status" value="1"/>
</dbReference>
<feature type="domain" description="NACHT" evidence="2">
    <location>
        <begin position="270"/>
        <end position="415"/>
    </location>
</feature>
<dbReference type="InterPro" id="IPR026000">
    <property type="entry name" value="Apc5_dom"/>
</dbReference>
<dbReference type="InterPro" id="IPR019734">
    <property type="entry name" value="TPR_rpt"/>
</dbReference>
<dbReference type="SMART" id="SM00028">
    <property type="entry name" value="TPR"/>
    <property type="match status" value="8"/>
</dbReference>
<dbReference type="CDD" id="cd21037">
    <property type="entry name" value="MLKL_NTD"/>
    <property type="match status" value="1"/>
</dbReference>
<protein>
    <recommendedName>
        <fullName evidence="2">NACHT domain-containing protein</fullName>
    </recommendedName>
</protein>
<dbReference type="InterPro" id="IPR056884">
    <property type="entry name" value="NPHP3-like_N"/>
</dbReference>
<evidence type="ECO:0000313" key="4">
    <source>
        <dbReference type="Proteomes" id="UP000076532"/>
    </source>
</evidence>
<dbReference type="InterPro" id="IPR011990">
    <property type="entry name" value="TPR-like_helical_dom_sf"/>
</dbReference>
<dbReference type="PROSITE" id="PS50837">
    <property type="entry name" value="NACHT"/>
    <property type="match status" value="1"/>
</dbReference>
<evidence type="ECO:0000313" key="3">
    <source>
        <dbReference type="EMBL" id="KZP20294.1"/>
    </source>
</evidence>
<dbReference type="OrthoDB" id="3038309at2759"/>
<organism evidence="3 4">
    <name type="scientific">Athelia psychrophila</name>
    <dbReference type="NCBI Taxonomy" id="1759441"/>
    <lineage>
        <taxon>Eukaryota</taxon>
        <taxon>Fungi</taxon>
        <taxon>Dikarya</taxon>
        <taxon>Basidiomycota</taxon>
        <taxon>Agaricomycotina</taxon>
        <taxon>Agaricomycetes</taxon>
        <taxon>Agaricomycetidae</taxon>
        <taxon>Atheliales</taxon>
        <taxon>Atheliaceae</taxon>
        <taxon>Athelia</taxon>
    </lineage>
</organism>
<evidence type="ECO:0000259" key="2">
    <source>
        <dbReference type="PROSITE" id="PS50837"/>
    </source>
</evidence>
<dbReference type="Gene3D" id="1.25.40.10">
    <property type="entry name" value="Tetratricopeptide repeat domain"/>
    <property type="match status" value="4"/>
</dbReference>
<dbReference type="Pfam" id="PF12862">
    <property type="entry name" value="ANAPC5"/>
    <property type="match status" value="3"/>
</dbReference>
<dbReference type="InterPro" id="IPR059179">
    <property type="entry name" value="MLKL-like_MCAfunc"/>
</dbReference>
<reference evidence="3 4" key="1">
    <citation type="journal article" date="2016" name="Mol. Biol. Evol.">
        <title>Comparative Genomics of Early-Diverging Mushroom-Forming Fungi Provides Insights into the Origins of Lignocellulose Decay Capabilities.</title>
        <authorList>
            <person name="Nagy L.G."/>
            <person name="Riley R."/>
            <person name="Tritt A."/>
            <person name="Adam C."/>
            <person name="Daum C."/>
            <person name="Floudas D."/>
            <person name="Sun H."/>
            <person name="Yadav J.S."/>
            <person name="Pangilinan J."/>
            <person name="Larsson K.H."/>
            <person name="Matsuura K."/>
            <person name="Barry K."/>
            <person name="Labutti K."/>
            <person name="Kuo R."/>
            <person name="Ohm R.A."/>
            <person name="Bhattacharya S.S."/>
            <person name="Shirouzu T."/>
            <person name="Yoshinaga Y."/>
            <person name="Martin F.M."/>
            <person name="Grigoriev I.V."/>
            <person name="Hibbett D.S."/>
        </authorList>
    </citation>
    <scope>NUCLEOTIDE SEQUENCE [LARGE SCALE GENOMIC DNA]</scope>
    <source>
        <strain evidence="3 4">CBS 109695</strain>
    </source>
</reference>
<dbReference type="STRING" id="436010.A0A166IY87"/>
<keyword evidence="1" id="KW-0677">Repeat</keyword>
<gene>
    <name evidence="3" type="ORF">FIBSPDRAFT_1044938</name>
</gene>
<dbReference type="InterPro" id="IPR027417">
    <property type="entry name" value="P-loop_NTPase"/>
</dbReference>
<dbReference type="Proteomes" id="UP000076532">
    <property type="component" value="Unassembled WGS sequence"/>
</dbReference>
<dbReference type="SUPFAM" id="SSF48452">
    <property type="entry name" value="TPR-like"/>
    <property type="match status" value="4"/>
</dbReference>
<evidence type="ECO:0000256" key="1">
    <source>
        <dbReference type="ARBA" id="ARBA00022737"/>
    </source>
</evidence>
<sequence>MPRAGPSAESRLRDDALTLLRLAETIPPGSFPALKGLATIGLTIAGAVAKFESNKKDWASFGNHIQNTAAGILYCIWGLDASEMLIRETVKEKMEKVLEVLNTIQKDIDQLQRLHLFRSVVVYKKDPETIADMKKQFDTVTMPFPLAAQSNYEGRDPQRLLETILERYGDVSQRLDGNRSPLTSKNAASISQIPAVVFNTSATGGHVTNIAGDQNVYGLDGDRPAKNTTLDRLVYAEGASWNPTMACLPGTRTTILSIIHAWVRLRDGQNVFWLKGVAGSGKSAIAHTVAQALREEGHLASAFFINHSVPARNAPQTIFTTIARDIAAGHPAFAADISAALEDEPSLASAPLFRQFEAFIAGPLRRHALSRSLVIVIDALDETIQDESNADLLAILRDEVSKLPAHLRIFITSRPTWNIEQFLSSQDHISSHSIDIYSIENRQDIGMYVDAQLRSRALCSKMGPSWPDEALIAELKLLAEGLFIWIATICSYLHSAYNPKEKLRGLLSKSLPSGLPATKKIDSLYSVILEVSGDWEDADFVRDYGLVMGAVMAAKRPLSLAALKALYGHGSQPEEISPKVLLERFGSVLVGLHNDHEPIRVLHLSFREFITGRAADTQETQKFHISEKTHSQRLAELCLRTMVRELTSEPIIGTGYLALDGDDRPGIPEIVGVSEQLLYSCESWSDHIFDVGDGNPAILQVIQEFLSHHNTVWIEIVTSGSTFRGSLAVWHWLEVHAPELKEFYNNESQVSILLSLSYRLQYAGRLEEALMAIQEVVDLRRVLGAERPAAFNANLAISLNKMSNHLSDLGKKEEALTATQEAVDLCRVLTAARPVAFNADLAMSLNNMSNRLSSLGSREEALAAIQEAVHIYRTLAVERPAAYNADLAMSLGNLSHRLSELGSEEEALTVIQESLNLRRAFAAGKPAALNADLAISLHTLSTRLSALGLHEEALVAIKEVLDLYRVLAAERPAVFNANLARSLHSLSACLSALGWHEEALAVIKEALDMYRVLAAERPAVFNADLARTLSSISTCLSYFGRREEALAEIREALDLYRALADERPVMFNTGLAHSLHNISTYLSALGLNEEALRAIKEALDLYRALAKERPAAFNANLAMSLNNTSFRLSDLGRHEEALVAITEASEIYRALAGERPAAFNANLAMSLNNLAYRLSYLDRHEEALVAITEALEIHRNLGAEQPAAFNFDLANSLDTMSTCLSYLGRRDEALAAMREAVNLCRALGTDSNRPAAFNRYLYLFLINISARLSDLERWAEALIAIHEVVDFRRDFAPERPAVHDPEVARSLEQLYTCLLKAERQEEAQLISLELYNLKL</sequence>
<dbReference type="Gene3D" id="3.40.50.300">
    <property type="entry name" value="P-loop containing nucleotide triphosphate hydrolases"/>
    <property type="match status" value="1"/>
</dbReference>
<dbReference type="PANTHER" id="PTHR19959">
    <property type="entry name" value="KINESIN LIGHT CHAIN"/>
    <property type="match status" value="1"/>
</dbReference>
<dbReference type="EMBL" id="KV417556">
    <property type="protein sequence ID" value="KZP20294.1"/>
    <property type="molecule type" value="Genomic_DNA"/>
</dbReference>
<name>A0A166IY87_9AGAM</name>
<proteinExistence type="predicted"/>
<keyword evidence="4" id="KW-1185">Reference proteome</keyword>